<dbReference type="Gene3D" id="1.25.40.20">
    <property type="entry name" value="Ankyrin repeat-containing domain"/>
    <property type="match status" value="1"/>
</dbReference>
<accession>A0A3G5A2V6</accession>
<organism evidence="1">
    <name type="scientific">Faunusvirus sp</name>
    <dbReference type="NCBI Taxonomy" id="2487766"/>
    <lineage>
        <taxon>Viruses</taxon>
        <taxon>Varidnaviria</taxon>
        <taxon>Bamfordvirae</taxon>
        <taxon>Nucleocytoviricota</taxon>
        <taxon>Megaviricetes</taxon>
        <taxon>Imitervirales</taxon>
        <taxon>Mimiviridae</taxon>
    </lineage>
</organism>
<proteinExistence type="predicted"/>
<sequence>MHSLDAIRDGFVELLKTHDETKCIKYIDKYDGFYNMTLSDSSISILQYVCIYNLPRVARKLIDKNANVTYQNICGYTAIMYAASHDTTVAYIIDNCNDVSTRATVDTYDPMSEMMYLCGFDQSDNIIKMIERGYDVYYETPEKLSLLKIAIHHKDKLIIKKLIDIDTDFATKFIANYKIYTGIDAEREFYLTIVKYINNKYTDYRDMIVSVMNDESPDNMLYQSFSRTYAVELADIIRDFIILQVVL</sequence>
<reference evidence="1" key="1">
    <citation type="submission" date="2018-10" db="EMBL/GenBank/DDBJ databases">
        <title>Hidden diversity of soil giant viruses.</title>
        <authorList>
            <person name="Schulz F."/>
            <person name="Alteio L."/>
            <person name="Goudeau D."/>
            <person name="Ryan E.M."/>
            <person name="Malmstrom R.R."/>
            <person name="Blanchard J."/>
            <person name="Woyke T."/>
        </authorList>
    </citation>
    <scope>NUCLEOTIDE SEQUENCE</scope>
    <source>
        <strain evidence="1">FNV1</strain>
    </source>
</reference>
<dbReference type="InterPro" id="IPR036770">
    <property type="entry name" value="Ankyrin_rpt-contain_sf"/>
</dbReference>
<dbReference type="SMART" id="SM00248">
    <property type="entry name" value="ANK"/>
    <property type="match status" value="3"/>
</dbReference>
<name>A0A3G5A2V6_9VIRU</name>
<dbReference type="EMBL" id="MK072187">
    <property type="protein sequence ID" value="AYV79809.1"/>
    <property type="molecule type" value="Genomic_DNA"/>
</dbReference>
<dbReference type="InterPro" id="IPR002110">
    <property type="entry name" value="Ankyrin_rpt"/>
</dbReference>
<evidence type="ECO:0000313" key="1">
    <source>
        <dbReference type="EMBL" id="AYV79809.1"/>
    </source>
</evidence>
<gene>
    <name evidence="1" type="ORF">Faunusvirus56_2</name>
</gene>
<protein>
    <submittedName>
        <fullName evidence="1">Uncharacterized protein</fullName>
    </submittedName>
</protein>
<dbReference type="SUPFAM" id="SSF48403">
    <property type="entry name" value="Ankyrin repeat"/>
    <property type="match status" value="1"/>
</dbReference>